<dbReference type="InterPro" id="IPR050534">
    <property type="entry name" value="Coronavir_polyprotein_1ab"/>
</dbReference>
<dbReference type="Proteomes" id="UP000265140">
    <property type="component" value="Chromosome 18"/>
</dbReference>
<dbReference type="CDD" id="cd17933">
    <property type="entry name" value="DEXSc_RecD-like"/>
    <property type="match status" value="1"/>
</dbReference>
<dbReference type="GeneID" id="105028960"/>
<keyword evidence="1" id="KW-0547">Nucleotide-binding</keyword>
<reference evidence="6" key="4">
    <citation type="submission" date="2025-09" db="UniProtKB">
        <authorList>
            <consortium name="Ensembl"/>
        </authorList>
    </citation>
    <scope>IDENTIFICATION</scope>
</reference>
<evidence type="ECO:0000313" key="6">
    <source>
        <dbReference type="Ensembl" id="ENSELUP00000012826.2"/>
    </source>
</evidence>
<evidence type="ECO:0000259" key="5">
    <source>
        <dbReference type="Pfam" id="PF25894"/>
    </source>
</evidence>
<feature type="domain" description="UvrD-like helicase C-terminal" evidence="4">
    <location>
        <begin position="947"/>
        <end position="993"/>
    </location>
</feature>
<dbReference type="Gene3D" id="3.40.50.300">
    <property type="entry name" value="P-loop containing nucleotide triphosphate hydrolases"/>
    <property type="match status" value="3"/>
</dbReference>
<sequence>MLPFGSSTVYRTIIGYILPEKKATRAEDADSESEEEVQPEFLDMEEMESINSGGHLLDSTIPTRNEVEFLEIKSGKKCRVDGRFCLKDPWWEATCKTRKARAKLVLQGYPAYRLRSDLKGDRGRSVLFLFLTACGVDPTFLSMFSDWLQTDREVGFASLMSVLNEFEGEELHKAAAQQIKALVRHSVAGKRVEAASLYPCVMKYLPSLLPGHFSGLLGGGKSMNKRPVAQSTQARPSAHAPTQLDEDDDDDDDEEEEDMNLNLLAKLEGIIATDVWKLGFNHVMYKELKLVHCEAQLRSFQECELFQQIPLKQRYALLVYDALKSHCHRTGSTYMELQVLCEKVRWKSPFLGEEEVWDAVHFMKELGVVVCERRRVALQNLHSYEAGIARCLRYLVEAEPWVIPMDATQVLSAAARQRLSRKAGAEESGGRGEPDSVAAAELYPAGAAGGSSAFAPAGPDPSHAHHDLCQAPADPADRRAPPQVALDPDQVRAVEMICSNPVTVISGKGGCGKTTVVSLVFRAAMQQREMDEEVSKACWDFQNDSSGSEGWGQGGLLSPTEGEVKEEGGARRSSVLRGEDEVLLTAPTGRAASLLTKKTFKAYTLHQVLWSFMLAKKDGNGAPEDWKFARVRVLVVDEGSLVSVQLLHSVLTMLTQHAQLSKFIILGDVRQLPSIQPGNTLHDLFHSLASAHWAIEMRTNHRAESQLIVDNAGLISEMGMKNCSFRPLNYDAVLDLHGKCTIPSEDKRFILILLPRADDSMTWNLQKAIEILLKADPALKNDTMSQFIAFRRKECALINELCCKHYSNHCIKNAKNRLDFRRGDKVCCTKNGYVTDLNKQGSPEDEDLESSCVPDRAAVRQGLAAHDRGRENEPTPSNKCGDKKKIKEKDKERLCNGEIFFIKDDVTRVEEGSKRRRQNRYLTLDDRDGRTLCVSFRELQKECRLQHAWARTIHTFQGSETETVVYVLGNGSVQTWKHVYTAVTRGQKRVYIIAEREGMAAAVKRRIVPRNTRLGAMVKELLSQPDGSQPQPGTPLRPTPGFRPTQSTPQASHTPGRFFADAPESPCRPPNEASRAPSTPVVEAPLDGGHVQPRSKPVLPRQLWKKDPSPGPKADAPGTSLMEDITFSETYSWSPMNSSEEPSQEQPGGVFEEPGTGEEDRGGAVPDGLMDGASAAAFGSDWSPYKRMPSLEGLELDATPSKCQKMEPLDSPLGCSVLQQLSLRSPNHTLRGKRLFQNPPDEMD</sequence>
<dbReference type="PANTHER" id="PTHR43788:SF6">
    <property type="entry name" value="DNA HELICASE B"/>
    <property type="match status" value="1"/>
</dbReference>
<evidence type="ECO:0008006" key="8">
    <source>
        <dbReference type="Google" id="ProtNLM"/>
    </source>
</evidence>
<dbReference type="STRING" id="8010.ENSELUP00000012826"/>
<feature type="region of interest" description="Disordered" evidence="3">
    <location>
        <begin position="863"/>
        <end position="885"/>
    </location>
</feature>
<name>A0A3P8Y9R9_ESOLU</name>
<feature type="compositionally biased region" description="Polar residues" evidence="3">
    <location>
        <begin position="1127"/>
        <end position="1146"/>
    </location>
</feature>
<dbReference type="AlphaFoldDB" id="A0A3P8Y9R9"/>
<gene>
    <name evidence="6" type="primary">HELB</name>
</gene>
<dbReference type="GO" id="GO:0005524">
    <property type="term" value="F:ATP binding"/>
    <property type="evidence" value="ECO:0007669"/>
    <property type="project" value="UniProtKB-KW"/>
</dbReference>
<dbReference type="InterPro" id="IPR058839">
    <property type="entry name" value="WHD_HELB"/>
</dbReference>
<feature type="region of interest" description="Disordered" evidence="3">
    <location>
        <begin position="450"/>
        <end position="483"/>
    </location>
</feature>
<proteinExistence type="predicted"/>
<dbReference type="GO" id="GO:2000042">
    <property type="term" value="P:negative regulation of double-strand break repair via homologous recombination"/>
    <property type="evidence" value="ECO:0007669"/>
    <property type="project" value="TreeGrafter"/>
</dbReference>
<keyword evidence="7" id="KW-1185">Reference proteome</keyword>
<evidence type="ECO:0000256" key="1">
    <source>
        <dbReference type="ARBA" id="ARBA00022741"/>
    </source>
</evidence>
<dbReference type="InParanoid" id="A0A3P8Y9R9"/>
<dbReference type="CDD" id="cd18809">
    <property type="entry name" value="SF1_C_RecD"/>
    <property type="match status" value="1"/>
</dbReference>
<feature type="compositionally biased region" description="Polar residues" evidence="3">
    <location>
        <begin position="1044"/>
        <end position="1053"/>
    </location>
</feature>
<reference evidence="6" key="2">
    <citation type="submission" date="2020-02" db="EMBL/GenBank/DDBJ databases">
        <title>Esox lucius (northern pike) genome, fEsoLuc1, primary haplotype.</title>
        <authorList>
            <person name="Myers G."/>
            <person name="Karagic N."/>
            <person name="Meyer A."/>
            <person name="Pippel M."/>
            <person name="Reichard M."/>
            <person name="Winkler S."/>
            <person name="Tracey A."/>
            <person name="Sims Y."/>
            <person name="Howe K."/>
            <person name="Rhie A."/>
            <person name="Formenti G."/>
            <person name="Durbin R."/>
            <person name="Fedrigo O."/>
            <person name="Jarvis E.D."/>
        </authorList>
    </citation>
    <scope>NUCLEOTIDE SEQUENCE [LARGE SCALE GENOMIC DNA]</scope>
</reference>
<evidence type="ECO:0000259" key="4">
    <source>
        <dbReference type="Pfam" id="PF13538"/>
    </source>
</evidence>
<dbReference type="InterPro" id="IPR027417">
    <property type="entry name" value="P-loop_NTPase"/>
</dbReference>
<feature type="region of interest" description="Disordered" evidence="3">
    <location>
        <begin position="546"/>
        <end position="573"/>
    </location>
</feature>
<protein>
    <recommendedName>
        <fullName evidence="8">UvrD-like helicase C-terminal domain-containing protein</fullName>
    </recommendedName>
</protein>
<dbReference type="Ensembl" id="ENSELUT00000021224.3">
    <property type="protein sequence ID" value="ENSELUP00000012826.2"/>
    <property type="gene ID" value="ENSELUG00000001170.3"/>
</dbReference>
<dbReference type="Pfam" id="PF13538">
    <property type="entry name" value="UvrD_C_2"/>
    <property type="match status" value="1"/>
</dbReference>
<organism evidence="6 7">
    <name type="scientific">Esox lucius</name>
    <name type="common">Northern pike</name>
    <dbReference type="NCBI Taxonomy" id="8010"/>
    <lineage>
        <taxon>Eukaryota</taxon>
        <taxon>Metazoa</taxon>
        <taxon>Chordata</taxon>
        <taxon>Craniata</taxon>
        <taxon>Vertebrata</taxon>
        <taxon>Euteleostomi</taxon>
        <taxon>Actinopterygii</taxon>
        <taxon>Neopterygii</taxon>
        <taxon>Teleostei</taxon>
        <taxon>Protacanthopterygii</taxon>
        <taxon>Esociformes</taxon>
        <taxon>Esocidae</taxon>
        <taxon>Esox</taxon>
    </lineage>
</organism>
<evidence type="ECO:0000313" key="7">
    <source>
        <dbReference type="Proteomes" id="UP000265140"/>
    </source>
</evidence>
<accession>A0A3P8Y9R9</accession>
<feature type="region of interest" description="Disordered" evidence="3">
    <location>
        <begin position="1022"/>
        <end position="1188"/>
    </location>
</feature>
<dbReference type="GeneTree" id="ENSGT00390000006913"/>
<dbReference type="Bgee" id="ENSELUG00000001170">
    <property type="expression patterns" value="Expressed in stomach and 14 other cell types or tissues"/>
</dbReference>
<reference evidence="7" key="1">
    <citation type="journal article" date="2014" name="PLoS ONE">
        <title>The genome and linkage map of the northern pike (Esox lucius): conserved synteny revealed between the salmonid sister group and the Neoteleostei.</title>
        <authorList>
            <person name="Rondeau E.B."/>
            <person name="Minkley D.R."/>
            <person name="Leong J.S."/>
            <person name="Messmer A.M."/>
            <person name="Jantzen J.R."/>
            <person name="von Schalburg K.R."/>
            <person name="Lemon C."/>
            <person name="Bird N.H."/>
            <person name="Koop B.F."/>
        </authorList>
    </citation>
    <scope>NUCLEOTIDE SEQUENCE</scope>
</reference>
<dbReference type="RefSeq" id="XP_028970608.2">
    <property type="nucleotide sequence ID" value="XM_029114775.2"/>
</dbReference>
<feature type="compositionally biased region" description="Low complexity" evidence="3">
    <location>
        <begin position="450"/>
        <end position="461"/>
    </location>
</feature>
<dbReference type="InterPro" id="IPR027785">
    <property type="entry name" value="UvrD-like_helicase_C"/>
</dbReference>
<keyword evidence="2" id="KW-0067">ATP-binding</keyword>
<dbReference type="Gene3D" id="2.30.30.940">
    <property type="match status" value="1"/>
</dbReference>
<feature type="region of interest" description="Disordered" evidence="3">
    <location>
        <begin position="224"/>
        <end position="257"/>
    </location>
</feature>
<dbReference type="OMA" id="KIKHAWA"/>
<feature type="compositionally biased region" description="Acidic residues" evidence="3">
    <location>
        <begin position="244"/>
        <end position="257"/>
    </location>
</feature>
<reference evidence="6" key="3">
    <citation type="submission" date="2025-08" db="UniProtKB">
        <authorList>
            <consortium name="Ensembl"/>
        </authorList>
    </citation>
    <scope>IDENTIFICATION</scope>
</reference>
<dbReference type="Pfam" id="PF25894">
    <property type="entry name" value="WHD_HELB"/>
    <property type="match status" value="1"/>
</dbReference>
<evidence type="ECO:0000256" key="2">
    <source>
        <dbReference type="ARBA" id="ARBA00022840"/>
    </source>
</evidence>
<dbReference type="Pfam" id="PF13604">
    <property type="entry name" value="AAA_30"/>
    <property type="match status" value="1"/>
</dbReference>
<feature type="domain" description="DNA helicase B winged helix" evidence="5">
    <location>
        <begin position="267"/>
        <end position="378"/>
    </location>
</feature>
<dbReference type="SUPFAM" id="SSF52540">
    <property type="entry name" value="P-loop containing nucleoside triphosphate hydrolases"/>
    <property type="match status" value="2"/>
</dbReference>
<evidence type="ECO:0000256" key="3">
    <source>
        <dbReference type="SAM" id="MobiDB-lite"/>
    </source>
</evidence>
<dbReference type="FunCoup" id="A0A3P8Y9R9">
    <property type="interactions" value="679"/>
</dbReference>
<dbReference type="GO" id="GO:0017116">
    <property type="term" value="F:single-stranded DNA helicase activity"/>
    <property type="evidence" value="ECO:0007669"/>
    <property type="project" value="TreeGrafter"/>
</dbReference>
<dbReference type="PANTHER" id="PTHR43788">
    <property type="entry name" value="DNA2/NAM7 HELICASE FAMILY MEMBER"/>
    <property type="match status" value="1"/>
</dbReference>